<proteinExistence type="predicted"/>
<evidence type="ECO:0000256" key="2">
    <source>
        <dbReference type="ARBA" id="ARBA00022801"/>
    </source>
</evidence>
<dbReference type="GO" id="GO:0009636">
    <property type="term" value="P:response to toxic substance"/>
    <property type="evidence" value="ECO:0007669"/>
    <property type="project" value="TreeGrafter"/>
</dbReference>
<dbReference type="GO" id="GO:0043418">
    <property type="term" value="P:homocysteine catabolic process"/>
    <property type="evidence" value="ECO:0007669"/>
    <property type="project" value="TreeGrafter"/>
</dbReference>
<dbReference type="InterPro" id="IPR004134">
    <property type="entry name" value="Peptidase_C1B"/>
</dbReference>
<dbReference type="GeneID" id="100163837"/>
<keyword evidence="3" id="KW-0788">Thiol protease</keyword>
<dbReference type="OrthoDB" id="2666448at2759"/>
<sequence length="261" mass="30355">MVTNNDTNSNISSQIEKDMCIVYRIVGVCLGIPDQTFKWYYRIGPNEPLVYQSFTPLEFYNTMVRPVFHLEDKVSLISDPRANKEFGRLYTLDLVGNVQEGTRIMRNNQPIEVLLEACKLSIATLGEPVWYSCEVHQRFSNELGLEDLKIHDIESLFGTDISIPMTKNERILYHESYPTHAMVLTGFHEENYEVTRWRVENSWGKRNVNTNGFIMMTTEWFKEYVFEVIVDKKTLPKCVLDVFGQEPIVLPVWDKLGSHIC</sequence>
<dbReference type="SUPFAM" id="SSF54001">
    <property type="entry name" value="Cysteine proteinases"/>
    <property type="match status" value="1"/>
</dbReference>
<evidence type="ECO:0000256" key="3">
    <source>
        <dbReference type="ARBA" id="ARBA00022807"/>
    </source>
</evidence>
<name>A0A8R2JLN4_ACYPI</name>
<keyword evidence="5" id="KW-1185">Reference proteome</keyword>
<protein>
    <submittedName>
        <fullName evidence="4">Uncharacterized protein</fullName>
    </submittedName>
</protein>
<evidence type="ECO:0000256" key="1">
    <source>
        <dbReference type="ARBA" id="ARBA00022670"/>
    </source>
</evidence>
<dbReference type="EnsemblMetazoa" id="XM_029485651.1">
    <property type="protein sequence ID" value="XP_029341511.1"/>
    <property type="gene ID" value="LOC100163837"/>
</dbReference>
<dbReference type="GO" id="GO:0070005">
    <property type="term" value="F:cysteine-type aminopeptidase activity"/>
    <property type="evidence" value="ECO:0007669"/>
    <property type="project" value="InterPro"/>
</dbReference>
<dbReference type="AlphaFoldDB" id="A0A8R2JLN4"/>
<dbReference type="PANTHER" id="PTHR10363:SF2">
    <property type="entry name" value="BLEOMYCIN HYDROLASE"/>
    <property type="match status" value="1"/>
</dbReference>
<keyword evidence="1" id="KW-0645">Protease</keyword>
<dbReference type="GO" id="GO:0006508">
    <property type="term" value="P:proteolysis"/>
    <property type="evidence" value="ECO:0007669"/>
    <property type="project" value="UniProtKB-KW"/>
</dbReference>
<reference evidence="4" key="2">
    <citation type="submission" date="2022-06" db="UniProtKB">
        <authorList>
            <consortium name="EnsemblMetazoa"/>
        </authorList>
    </citation>
    <scope>IDENTIFICATION</scope>
</reference>
<keyword evidence="2" id="KW-0378">Hydrolase</keyword>
<dbReference type="InterPro" id="IPR038765">
    <property type="entry name" value="Papain-like_cys_pep_sf"/>
</dbReference>
<evidence type="ECO:0000313" key="5">
    <source>
        <dbReference type="Proteomes" id="UP000007819"/>
    </source>
</evidence>
<reference evidence="5" key="1">
    <citation type="submission" date="2010-06" db="EMBL/GenBank/DDBJ databases">
        <authorList>
            <person name="Jiang H."/>
            <person name="Abraham K."/>
            <person name="Ali S."/>
            <person name="Alsbrooks S.L."/>
            <person name="Anim B.N."/>
            <person name="Anosike U.S."/>
            <person name="Attaway T."/>
            <person name="Bandaranaike D.P."/>
            <person name="Battles P.K."/>
            <person name="Bell S.N."/>
            <person name="Bell A.V."/>
            <person name="Beltran B."/>
            <person name="Bickham C."/>
            <person name="Bustamante Y."/>
            <person name="Caleb T."/>
            <person name="Canada A."/>
            <person name="Cardenas V."/>
            <person name="Carter K."/>
            <person name="Chacko J."/>
            <person name="Chandrabose M.N."/>
            <person name="Chavez D."/>
            <person name="Chavez A."/>
            <person name="Chen L."/>
            <person name="Chu H.-S."/>
            <person name="Claassen K.J."/>
            <person name="Cockrell R."/>
            <person name="Collins M."/>
            <person name="Cooper J.A."/>
            <person name="Cree A."/>
            <person name="Curry S.M."/>
            <person name="Da Y."/>
            <person name="Dao M.D."/>
            <person name="Das B."/>
            <person name="Davila M.-L."/>
            <person name="Davy-Carroll L."/>
            <person name="Denson S."/>
            <person name="Dinh H."/>
            <person name="Ebong V.E."/>
            <person name="Edwards J.R."/>
            <person name="Egan A."/>
            <person name="El-Daye J."/>
            <person name="Escobedo L."/>
            <person name="Fernandez S."/>
            <person name="Fernando P.R."/>
            <person name="Flagg N."/>
            <person name="Forbes L.D."/>
            <person name="Fowler R.G."/>
            <person name="Fu Q."/>
            <person name="Gabisi R.A."/>
            <person name="Ganer J."/>
            <person name="Garbino Pronczuk A."/>
            <person name="Garcia R.M."/>
            <person name="Garner T."/>
            <person name="Garrett T.E."/>
            <person name="Gonzalez D.A."/>
            <person name="Hamid H."/>
            <person name="Hawkins E.S."/>
            <person name="Hirani K."/>
            <person name="Hogues M.E."/>
            <person name="Hollins B."/>
            <person name="Hsiao C.-H."/>
            <person name="Jabil R."/>
            <person name="James M.L."/>
            <person name="Jhangiani S.N."/>
            <person name="Johnson B."/>
            <person name="Johnson Q."/>
            <person name="Joshi V."/>
            <person name="Kalu J.B."/>
            <person name="Kam C."/>
            <person name="Kashfia A."/>
            <person name="Keebler J."/>
            <person name="Kisamo H."/>
            <person name="Kovar C.L."/>
            <person name="Lago L.A."/>
            <person name="Lai C.-Y."/>
            <person name="Laidlaw J."/>
            <person name="Lara F."/>
            <person name="Le T.-K."/>
            <person name="Lee S.L."/>
            <person name="Legall F.H."/>
            <person name="Lemon S.J."/>
            <person name="Lewis L.R."/>
            <person name="Li B."/>
            <person name="Liu Y."/>
            <person name="Liu Y.-S."/>
            <person name="Lopez J."/>
            <person name="Lozado R.J."/>
            <person name="Lu J."/>
            <person name="Madu R.C."/>
            <person name="Maheshwari M."/>
            <person name="Maheshwari R."/>
            <person name="Malloy K."/>
            <person name="Martinez E."/>
            <person name="Mathew T."/>
            <person name="Mercado I.C."/>
            <person name="Mercado C."/>
            <person name="Meyer B."/>
            <person name="Montgomery K."/>
            <person name="Morgan M.B."/>
            <person name="Munidasa M."/>
            <person name="Nazareth L.V."/>
            <person name="Nelson J."/>
            <person name="Ng B.M."/>
            <person name="Nguyen N.B."/>
            <person name="Nguyen P.Q."/>
            <person name="Nguyen T."/>
            <person name="Obregon M."/>
            <person name="Okwuonu G.O."/>
            <person name="Onwere C.G."/>
            <person name="Orozco G."/>
            <person name="Parra A."/>
            <person name="Patel S."/>
            <person name="Patil S."/>
            <person name="Perez A."/>
            <person name="Perez Y."/>
            <person name="Pham C."/>
            <person name="Primus E.L."/>
            <person name="Pu L.-L."/>
            <person name="Puazo M."/>
            <person name="Qin X."/>
            <person name="Quiroz J.B."/>
            <person name="Reese J."/>
            <person name="Richards S."/>
            <person name="Rives C.M."/>
            <person name="Robberts R."/>
            <person name="Ruiz S.J."/>
            <person name="Ruiz M.J."/>
            <person name="Santibanez J."/>
            <person name="Schneider B.W."/>
            <person name="Sisson I."/>
            <person name="Smith M."/>
            <person name="Sodergren E."/>
            <person name="Song X.-Z."/>
            <person name="Song B.B."/>
            <person name="Summersgill H."/>
            <person name="Thelus R."/>
            <person name="Thornton R.D."/>
            <person name="Trejos Z.Y."/>
            <person name="Usmani K."/>
            <person name="Vattathil S."/>
            <person name="Villasana D."/>
            <person name="Walker D.L."/>
            <person name="Wang S."/>
            <person name="Wang K."/>
            <person name="White C.S."/>
            <person name="Williams A.C."/>
            <person name="Williamson J."/>
            <person name="Wilson K."/>
            <person name="Woghiren I.O."/>
            <person name="Woodworth J.R."/>
            <person name="Worley K.C."/>
            <person name="Wright R.A."/>
            <person name="Wu W."/>
            <person name="Young L."/>
            <person name="Zhang L."/>
            <person name="Zhang J."/>
            <person name="Zhu Y."/>
            <person name="Muzny D.M."/>
            <person name="Weinstock G."/>
            <person name="Gibbs R.A."/>
        </authorList>
    </citation>
    <scope>NUCLEOTIDE SEQUENCE [LARGE SCALE GENOMIC DNA]</scope>
    <source>
        <strain evidence="5">LSR1</strain>
    </source>
</reference>
<dbReference type="KEGG" id="api:100163837"/>
<organism evidence="4 5">
    <name type="scientific">Acyrthosiphon pisum</name>
    <name type="common">Pea aphid</name>
    <dbReference type="NCBI Taxonomy" id="7029"/>
    <lineage>
        <taxon>Eukaryota</taxon>
        <taxon>Metazoa</taxon>
        <taxon>Ecdysozoa</taxon>
        <taxon>Arthropoda</taxon>
        <taxon>Hexapoda</taxon>
        <taxon>Insecta</taxon>
        <taxon>Pterygota</taxon>
        <taxon>Neoptera</taxon>
        <taxon>Paraneoptera</taxon>
        <taxon>Hemiptera</taxon>
        <taxon>Sternorrhyncha</taxon>
        <taxon>Aphidomorpha</taxon>
        <taxon>Aphidoidea</taxon>
        <taxon>Aphididae</taxon>
        <taxon>Macrosiphini</taxon>
        <taxon>Acyrthosiphon</taxon>
    </lineage>
</organism>
<accession>A0A8R2JLN4</accession>
<dbReference type="Pfam" id="PF03051">
    <property type="entry name" value="Peptidase_C1_2"/>
    <property type="match status" value="1"/>
</dbReference>
<dbReference type="Proteomes" id="UP000007819">
    <property type="component" value="Chromosome X"/>
</dbReference>
<dbReference type="RefSeq" id="XP_029341511.1">
    <property type="nucleotide sequence ID" value="XM_029485651.1"/>
</dbReference>
<dbReference type="Gene3D" id="3.90.70.10">
    <property type="entry name" value="Cysteine proteinases"/>
    <property type="match status" value="1"/>
</dbReference>
<dbReference type="GO" id="GO:0005737">
    <property type="term" value="C:cytoplasm"/>
    <property type="evidence" value="ECO:0007669"/>
    <property type="project" value="TreeGrafter"/>
</dbReference>
<dbReference type="PANTHER" id="PTHR10363">
    <property type="entry name" value="BLEOMYCIN HYDROLASE"/>
    <property type="match status" value="1"/>
</dbReference>
<evidence type="ECO:0000313" key="4">
    <source>
        <dbReference type="EnsemblMetazoa" id="XP_029341511.1"/>
    </source>
</evidence>